<organism evidence="1 2">
    <name type="scientific">Alkalitalea saponilacus</name>
    <dbReference type="NCBI Taxonomy" id="889453"/>
    <lineage>
        <taxon>Bacteria</taxon>
        <taxon>Pseudomonadati</taxon>
        <taxon>Bacteroidota</taxon>
        <taxon>Bacteroidia</taxon>
        <taxon>Marinilabiliales</taxon>
        <taxon>Marinilabiliaceae</taxon>
        <taxon>Alkalitalea</taxon>
    </lineage>
</organism>
<dbReference type="AlphaFoldDB" id="A0A1T5EY45"/>
<dbReference type="PROSITE" id="PS51257">
    <property type="entry name" value="PROKAR_LIPOPROTEIN"/>
    <property type="match status" value="1"/>
</dbReference>
<name>A0A1T5EY45_9BACT</name>
<dbReference type="STRING" id="889453.SAMN03080601_01456"/>
<dbReference type="Proteomes" id="UP000191055">
    <property type="component" value="Unassembled WGS sequence"/>
</dbReference>
<proteinExistence type="predicted"/>
<gene>
    <name evidence="1" type="ORF">SAMN03080601_01456</name>
</gene>
<dbReference type="EMBL" id="FUYV01000006">
    <property type="protein sequence ID" value="SKB88857.1"/>
    <property type="molecule type" value="Genomic_DNA"/>
</dbReference>
<dbReference type="OrthoDB" id="9997239at2"/>
<accession>A0A1T5EY45</accession>
<keyword evidence="2" id="KW-1185">Reference proteome</keyword>
<dbReference type="KEGG" id="asx:CDL62_01795"/>
<reference evidence="1 2" key="1">
    <citation type="submission" date="2017-02" db="EMBL/GenBank/DDBJ databases">
        <authorList>
            <person name="Peterson S.W."/>
        </authorList>
    </citation>
    <scope>NUCLEOTIDE SEQUENCE [LARGE SCALE GENOMIC DNA]</scope>
    <source>
        <strain evidence="1 2">DSM 24412</strain>
    </source>
</reference>
<protein>
    <submittedName>
        <fullName evidence="1">Uncharacterized protein</fullName>
    </submittedName>
</protein>
<dbReference type="RefSeq" id="WP_079557221.1">
    <property type="nucleotide sequence ID" value="NZ_CP021904.1"/>
</dbReference>
<sequence>MEENLKHTQTIFQLLLLAAMLTASNMAISGCIKTLTDSKKNIPVINCPFERELLPHALNHKLRTLLSPTYILAKFNTDSGQQHKAKQILEEIPNCPVIIKTPATREIVYEIKKLVTQSFTEKTQRSSEVFIEKLSEYPCNKTR</sequence>
<evidence type="ECO:0000313" key="2">
    <source>
        <dbReference type="Proteomes" id="UP000191055"/>
    </source>
</evidence>
<evidence type="ECO:0000313" key="1">
    <source>
        <dbReference type="EMBL" id="SKB88857.1"/>
    </source>
</evidence>